<sequence>MGCIYMRYEWTVHGRLPSPPYLIIIPQNVIRTMENVFEVNICRDINDDGWTPDSIHSKHRPVEHRFTILSPLQHSACYCKMENLRSTNSISMRPDSNHTILCT</sequence>
<gene>
    <name evidence="1" type="ORF">g.55014</name>
</gene>
<protein>
    <submittedName>
        <fullName evidence="1">Uncharacterized protein</fullName>
    </submittedName>
</protein>
<name>A0A2S2RBE7_9HEMI</name>
<proteinExistence type="predicted"/>
<reference evidence="1" key="1">
    <citation type="submission" date="2018-04" db="EMBL/GenBank/DDBJ databases">
        <title>Transcriptome assembly of Sipha flava.</title>
        <authorList>
            <person name="Scully E.D."/>
            <person name="Geib S.M."/>
            <person name="Palmer N.A."/>
            <person name="Koch K."/>
            <person name="Bradshaw J."/>
            <person name="Heng-Moss T."/>
            <person name="Sarath G."/>
        </authorList>
    </citation>
    <scope>NUCLEOTIDE SEQUENCE</scope>
</reference>
<accession>A0A2S2RBE7</accession>
<organism evidence="1">
    <name type="scientific">Sipha flava</name>
    <name type="common">yellow sugarcane aphid</name>
    <dbReference type="NCBI Taxonomy" id="143950"/>
    <lineage>
        <taxon>Eukaryota</taxon>
        <taxon>Metazoa</taxon>
        <taxon>Ecdysozoa</taxon>
        <taxon>Arthropoda</taxon>
        <taxon>Hexapoda</taxon>
        <taxon>Insecta</taxon>
        <taxon>Pterygota</taxon>
        <taxon>Neoptera</taxon>
        <taxon>Paraneoptera</taxon>
        <taxon>Hemiptera</taxon>
        <taxon>Sternorrhyncha</taxon>
        <taxon>Aphidomorpha</taxon>
        <taxon>Aphidoidea</taxon>
        <taxon>Aphididae</taxon>
        <taxon>Sipha</taxon>
    </lineage>
</organism>
<dbReference type="EMBL" id="GGMS01017519">
    <property type="protein sequence ID" value="MBY86722.1"/>
    <property type="molecule type" value="Transcribed_RNA"/>
</dbReference>
<dbReference type="AlphaFoldDB" id="A0A2S2RBE7"/>
<evidence type="ECO:0000313" key="1">
    <source>
        <dbReference type="EMBL" id="MBY86722.1"/>
    </source>
</evidence>